<sequence length="102" mass="11980">MFSKRSHKATVFSKCLSNILLKRLYPQTAFYFFKELPPEKFLGEKFVKKQPTFKCKTLKKLQEIIDSKLKTSHVFVRDICDLPNTPPCRFRSLGWCCCVLVD</sequence>
<organism evidence="1 2">
    <name type="scientific">Ilyodon furcidens</name>
    <name type="common">goldbreast splitfin</name>
    <dbReference type="NCBI Taxonomy" id="33524"/>
    <lineage>
        <taxon>Eukaryota</taxon>
        <taxon>Metazoa</taxon>
        <taxon>Chordata</taxon>
        <taxon>Craniata</taxon>
        <taxon>Vertebrata</taxon>
        <taxon>Euteleostomi</taxon>
        <taxon>Actinopterygii</taxon>
        <taxon>Neopterygii</taxon>
        <taxon>Teleostei</taxon>
        <taxon>Neoteleostei</taxon>
        <taxon>Acanthomorphata</taxon>
        <taxon>Ovalentaria</taxon>
        <taxon>Atherinomorphae</taxon>
        <taxon>Cyprinodontiformes</taxon>
        <taxon>Goodeidae</taxon>
        <taxon>Ilyodon</taxon>
    </lineage>
</organism>
<evidence type="ECO:0000313" key="2">
    <source>
        <dbReference type="Proteomes" id="UP001482620"/>
    </source>
</evidence>
<comment type="caution">
    <text evidence="1">The sequence shown here is derived from an EMBL/GenBank/DDBJ whole genome shotgun (WGS) entry which is preliminary data.</text>
</comment>
<dbReference type="EMBL" id="JAHRIQ010104557">
    <property type="protein sequence ID" value="MEQ2254572.1"/>
    <property type="molecule type" value="Genomic_DNA"/>
</dbReference>
<dbReference type="Proteomes" id="UP001482620">
    <property type="component" value="Unassembled WGS sequence"/>
</dbReference>
<proteinExistence type="predicted"/>
<reference evidence="1 2" key="1">
    <citation type="submission" date="2021-06" db="EMBL/GenBank/DDBJ databases">
        <authorList>
            <person name="Palmer J.M."/>
        </authorList>
    </citation>
    <scope>NUCLEOTIDE SEQUENCE [LARGE SCALE GENOMIC DNA]</scope>
    <source>
        <strain evidence="2">if_2019</strain>
        <tissue evidence="1">Muscle</tissue>
    </source>
</reference>
<protein>
    <submittedName>
        <fullName evidence="1">Uncharacterized protein</fullName>
    </submittedName>
</protein>
<keyword evidence="2" id="KW-1185">Reference proteome</keyword>
<gene>
    <name evidence="1" type="ORF">ILYODFUR_005070</name>
</gene>
<evidence type="ECO:0000313" key="1">
    <source>
        <dbReference type="EMBL" id="MEQ2254572.1"/>
    </source>
</evidence>
<name>A0ABV0VEG1_9TELE</name>
<accession>A0ABV0VEG1</accession>